<dbReference type="GO" id="GO:0003677">
    <property type="term" value="F:DNA binding"/>
    <property type="evidence" value="ECO:0007669"/>
    <property type="project" value="UniProtKB-KW"/>
</dbReference>
<protein>
    <submittedName>
        <fullName evidence="3">LuxR C-terminal-related transcriptional regulator</fullName>
    </submittedName>
</protein>
<dbReference type="PROSITE" id="PS50043">
    <property type="entry name" value="HTH_LUXR_2"/>
    <property type="match status" value="1"/>
</dbReference>
<dbReference type="EMBL" id="JAJEPR010000038">
    <property type="protein sequence ID" value="MCC2191109.1"/>
    <property type="molecule type" value="Genomic_DNA"/>
</dbReference>
<accession>A0AAE3DVA7</accession>
<dbReference type="InterPro" id="IPR000792">
    <property type="entry name" value="Tscrpt_reg_LuxR_C"/>
</dbReference>
<evidence type="ECO:0000256" key="1">
    <source>
        <dbReference type="ARBA" id="ARBA00023125"/>
    </source>
</evidence>
<dbReference type="Pfam" id="PF00196">
    <property type="entry name" value="GerE"/>
    <property type="match status" value="1"/>
</dbReference>
<dbReference type="InterPro" id="IPR003497">
    <property type="entry name" value="BRO_N_domain"/>
</dbReference>
<feature type="domain" description="HTH luxR-type" evidence="2">
    <location>
        <begin position="397"/>
        <end position="460"/>
    </location>
</feature>
<keyword evidence="1" id="KW-0238">DNA-binding</keyword>
<dbReference type="SUPFAM" id="SSF48452">
    <property type="entry name" value="TPR-like"/>
    <property type="match status" value="1"/>
</dbReference>
<dbReference type="InterPro" id="IPR016032">
    <property type="entry name" value="Sig_transdc_resp-reg_C-effctor"/>
</dbReference>
<dbReference type="PANTHER" id="PTHR43214:SF43">
    <property type="entry name" value="TWO-COMPONENT RESPONSE REGULATOR"/>
    <property type="match status" value="1"/>
</dbReference>
<dbReference type="SUPFAM" id="SSF46894">
    <property type="entry name" value="C-terminal effector domain of the bipartite response regulators"/>
    <property type="match status" value="1"/>
</dbReference>
<dbReference type="InterPro" id="IPR011990">
    <property type="entry name" value="TPR-like_helical_dom_sf"/>
</dbReference>
<dbReference type="AlphaFoldDB" id="A0AAE3DVA7"/>
<comment type="caution">
    <text evidence="3">The sequence shown here is derived from an EMBL/GenBank/DDBJ whole genome shotgun (WGS) entry which is preliminary data.</text>
</comment>
<dbReference type="GO" id="GO:0006355">
    <property type="term" value="P:regulation of DNA-templated transcription"/>
    <property type="evidence" value="ECO:0007669"/>
    <property type="project" value="InterPro"/>
</dbReference>
<dbReference type="InterPro" id="IPR036388">
    <property type="entry name" value="WH-like_DNA-bd_sf"/>
</dbReference>
<dbReference type="Gene3D" id="1.10.10.10">
    <property type="entry name" value="Winged helix-like DNA-binding domain superfamily/Winged helix DNA-binding domain"/>
    <property type="match status" value="1"/>
</dbReference>
<dbReference type="Proteomes" id="UP001197875">
    <property type="component" value="Unassembled WGS sequence"/>
</dbReference>
<dbReference type="SMART" id="SM01040">
    <property type="entry name" value="Bro-N"/>
    <property type="match status" value="1"/>
</dbReference>
<evidence type="ECO:0000259" key="2">
    <source>
        <dbReference type="PROSITE" id="PS50043"/>
    </source>
</evidence>
<dbReference type="CDD" id="cd06170">
    <property type="entry name" value="LuxR_C_like"/>
    <property type="match status" value="1"/>
</dbReference>
<evidence type="ECO:0000313" key="4">
    <source>
        <dbReference type="Proteomes" id="UP001197875"/>
    </source>
</evidence>
<proteinExistence type="predicted"/>
<keyword evidence="4" id="KW-1185">Reference proteome</keyword>
<sequence length="460" mass="52888">MEKYVVQCYQGQKIRSVWKEREGRWFFSVVDVLRALEVSANPSRYWSDFKRKLRQKTEKEEAPFRFENIVSLKLPAADQKSYKTDMLDEEGLKELFTILHIRKAEEFLDVFFRAEKTKRTREAEGKAEKSGFLLPLLNSSFKPGDGKKTVESFSDPDFRRIAEAELYYFSGEAEKCEEITETYLENENISIRLSACLMYSFANFTLGNAEAARNGFLKIQETLAVVLSGNEKKEIQANCVFAGYMTCILVHLPADDLPPLREYVKYLPKGLRAYASYLMAHELYLQENYERALGILDATLFSLNETYPIPEIYIYCMVAMCKIKLKETEEAKEAFMTAWDTAKSDGLLEVFIEHHGLLQGVMESCLKKAEPEAYKALTKGIISFSRGWMKMHNQESDWVVTDALTPQEFAIAMLACRDWSNQEIADCMGLSVNTVKHIISDILATLHVNSRKELLQFVNK</sequence>
<reference evidence="3 4" key="1">
    <citation type="submission" date="2021-10" db="EMBL/GenBank/DDBJ databases">
        <title>Anaerobic single-cell dispensing facilitates the cultivation of human gut bacteria.</title>
        <authorList>
            <person name="Afrizal A."/>
        </authorList>
    </citation>
    <scope>NUCLEOTIDE SEQUENCE [LARGE SCALE GENOMIC DNA]</scope>
    <source>
        <strain evidence="3 4">CLA-AA-H277</strain>
    </source>
</reference>
<dbReference type="PANTHER" id="PTHR43214">
    <property type="entry name" value="TWO-COMPONENT RESPONSE REGULATOR"/>
    <property type="match status" value="1"/>
</dbReference>
<evidence type="ECO:0000313" key="3">
    <source>
        <dbReference type="EMBL" id="MCC2191109.1"/>
    </source>
</evidence>
<name>A0AAE3DVA7_9FIRM</name>
<organism evidence="3 4">
    <name type="scientific">Fusicatenibacter faecihominis</name>
    <dbReference type="NCBI Taxonomy" id="2881276"/>
    <lineage>
        <taxon>Bacteria</taxon>
        <taxon>Bacillati</taxon>
        <taxon>Bacillota</taxon>
        <taxon>Clostridia</taxon>
        <taxon>Lachnospirales</taxon>
        <taxon>Lachnospiraceae</taxon>
        <taxon>Fusicatenibacter</taxon>
    </lineage>
</organism>
<dbReference type="SMART" id="SM00421">
    <property type="entry name" value="HTH_LUXR"/>
    <property type="match status" value="1"/>
</dbReference>
<dbReference type="InterPro" id="IPR039420">
    <property type="entry name" value="WalR-like"/>
</dbReference>
<gene>
    <name evidence="3" type="ORF">LKD71_15130</name>
</gene>
<dbReference type="RefSeq" id="WP_227616079.1">
    <property type="nucleotide sequence ID" value="NZ_JAJEPR010000038.1"/>
</dbReference>